<accession>A0A0C9YS89</accession>
<dbReference type="HOGENOM" id="CLU_2776899_0_0_1"/>
<dbReference type="Proteomes" id="UP000054018">
    <property type="component" value="Unassembled WGS sequence"/>
</dbReference>
<name>A0A0C9YS89_9AGAM</name>
<gene>
    <name evidence="2" type="ORF">PISMIDRAFT_18158</name>
</gene>
<evidence type="ECO:0000313" key="2">
    <source>
        <dbReference type="EMBL" id="KIK13187.1"/>
    </source>
</evidence>
<dbReference type="EMBL" id="KN834013">
    <property type="protein sequence ID" value="KIK13187.1"/>
    <property type="molecule type" value="Genomic_DNA"/>
</dbReference>
<proteinExistence type="predicted"/>
<feature type="compositionally biased region" description="Pro residues" evidence="1">
    <location>
        <begin position="34"/>
        <end position="44"/>
    </location>
</feature>
<evidence type="ECO:0000313" key="3">
    <source>
        <dbReference type="Proteomes" id="UP000054018"/>
    </source>
</evidence>
<sequence length="69" mass="6974">MPVDGVPQLSIGSHLSLLEISHALNSPQEATPQLPDPNAIPPSTPSSCLSAPSSSSLAITSVQEATLKG</sequence>
<organism evidence="2 3">
    <name type="scientific">Pisolithus microcarpus 441</name>
    <dbReference type="NCBI Taxonomy" id="765257"/>
    <lineage>
        <taxon>Eukaryota</taxon>
        <taxon>Fungi</taxon>
        <taxon>Dikarya</taxon>
        <taxon>Basidiomycota</taxon>
        <taxon>Agaricomycotina</taxon>
        <taxon>Agaricomycetes</taxon>
        <taxon>Agaricomycetidae</taxon>
        <taxon>Boletales</taxon>
        <taxon>Sclerodermatineae</taxon>
        <taxon>Pisolithaceae</taxon>
        <taxon>Pisolithus</taxon>
    </lineage>
</organism>
<reference evidence="3" key="2">
    <citation type="submission" date="2015-01" db="EMBL/GenBank/DDBJ databases">
        <title>Evolutionary Origins and Diversification of the Mycorrhizal Mutualists.</title>
        <authorList>
            <consortium name="DOE Joint Genome Institute"/>
            <consortium name="Mycorrhizal Genomics Consortium"/>
            <person name="Kohler A."/>
            <person name="Kuo A."/>
            <person name="Nagy L.G."/>
            <person name="Floudas D."/>
            <person name="Copeland A."/>
            <person name="Barry K.W."/>
            <person name="Cichocki N."/>
            <person name="Veneault-Fourrey C."/>
            <person name="LaButti K."/>
            <person name="Lindquist E.A."/>
            <person name="Lipzen A."/>
            <person name="Lundell T."/>
            <person name="Morin E."/>
            <person name="Murat C."/>
            <person name="Riley R."/>
            <person name="Ohm R."/>
            <person name="Sun H."/>
            <person name="Tunlid A."/>
            <person name="Henrissat B."/>
            <person name="Grigoriev I.V."/>
            <person name="Hibbett D.S."/>
            <person name="Martin F."/>
        </authorList>
    </citation>
    <scope>NUCLEOTIDE SEQUENCE [LARGE SCALE GENOMIC DNA]</scope>
    <source>
        <strain evidence="3">441</strain>
    </source>
</reference>
<feature type="compositionally biased region" description="Low complexity" evidence="1">
    <location>
        <begin position="45"/>
        <end position="55"/>
    </location>
</feature>
<reference evidence="2 3" key="1">
    <citation type="submission" date="2014-04" db="EMBL/GenBank/DDBJ databases">
        <authorList>
            <consortium name="DOE Joint Genome Institute"/>
            <person name="Kuo A."/>
            <person name="Kohler A."/>
            <person name="Costa M.D."/>
            <person name="Nagy L.G."/>
            <person name="Floudas D."/>
            <person name="Copeland A."/>
            <person name="Barry K.W."/>
            <person name="Cichocki N."/>
            <person name="Veneault-Fourrey C."/>
            <person name="LaButti K."/>
            <person name="Lindquist E.A."/>
            <person name="Lipzen A."/>
            <person name="Lundell T."/>
            <person name="Morin E."/>
            <person name="Murat C."/>
            <person name="Sun H."/>
            <person name="Tunlid A."/>
            <person name="Henrissat B."/>
            <person name="Grigoriev I.V."/>
            <person name="Hibbett D.S."/>
            <person name="Martin F."/>
            <person name="Nordberg H.P."/>
            <person name="Cantor M.N."/>
            <person name="Hua S.X."/>
        </authorList>
    </citation>
    <scope>NUCLEOTIDE SEQUENCE [LARGE SCALE GENOMIC DNA]</scope>
    <source>
        <strain evidence="2 3">441</strain>
    </source>
</reference>
<protein>
    <submittedName>
        <fullName evidence="2">Uncharacterized protein</fullName>
    </submittedName>
</protein>
<keyword evidence="3" id="KW-1185">Reference proteome</keyword>
<dbReference type="AlphaFoldDB" id="A0A0C9YS89"/>
<evidence type="ECO:0000256" key="1">
    <source>
        <dbReference type="SAM" id="MobiDB-lite"/>
    </source>
</evidence>
<feature type="region of interest" description="Disordered" evidence="1">
    <location>
        <begin position="27"/>
        <end position="55"/>
    </location>
</feature>